<gene>
    <name evidence="2" type="primary">LOC107830150</name>
</gene>
<reference evidence="2" key="2">
    <citation type="submission" date="2025-08" db="UniProtKB">
        <authorList>
            <consortium name="RefSeq"/>
        </authorList>
    </citation>
    <scope>IDENTIFICATION</scope>
    <source>
        <tissue evidence="2">Leaf</tissue>
    </source>
</reference>
<keyword evidence="1" id="KW-1185">Reference proteome</keyword>
<evidence type="ECO:0000313" key="2">
    <source>
        <dbReference type="RefSeq" id="XP_075077141.1"/>
    </source>
</evidence>
<accession>A0AC58RWN0</accession>
<sequence length="112" mass="13469">MSTIFKALFFVTRLYRLFLFFQIISSFLFCSLGEFFLHYFLVDLSFLWLWTKNGWRNKNVTEICSSTKVLQIQWIPFSDYGAVHRASLEKDLNLLDITNRTMKFCCNQKRKK</sequence>
<dbReference type="Proteomes" id="UP000790787">
    <property type="component" value="Chromosome 1"/>
</dbReference>
<reference evidence="1" key="1">
    <citation type="journal article" date="2014" name="Nat. Commun.">
        <title>The tobacco genome sequence and its comparison with those of tomato and potato.</title>
        <authorList>
            <person name="Sierro N."/>
            <person name="Battey J.N."/>
            <person name="Ouadi S."/>
            <person name="Bakaher N."/>
            <person name="Bovet L."/>
            <person name="Willig A."/>
            <person name="Goepfert S."/>
            <person name="Peitsch M.C."/>
            <person name="Ivanov N.V."/>
        </authorList>
    </citation>
    <scope>NUCLEOTIDE SEQUENCE [LARGE SCALE GENOMIC DNA]</scope>
</reference>
<organism evidence="1 2">
    <name type="scientific">Nicotiana tabacum</name>
    <name type="common">Common tobacco</name>
    <dbReference type="NCBI Taxonomy" id="4097"/>
    <lineage>
        <taxon>Eukaryota</taxon>
        <taxon>Viridiplantae</taxon>
        <taxon>Streptophyta</taxon>
        <taxon>Embryophyta</taxon>
        <taxon>Tracheophyta</taxon>
        <taxon>Spermatophyta</taxon>
        <taxon>Magnoliopsida</taxon>
        <taxon>eudicotyledons</taxon>
        <taxon>Gunneridae</taxon>
        <taxon>Pentapetalae</taxon>
        <taxon>asterids</taxon>
        <taxon>lamiids</taxon>
        <taxon>Solanales</taxon>
        <taxon>Solanaceae</taxon>
        <taxon>Nicotianoideae</taxon>
        <taxon>Nicotianeae</taxon>
        <taxon>Nicotiana</taxon>
    </lineage>
</organism>
<dbReference type="RefSeq" id="XP_075077141.1">
    <property type="nucleotide sequence ID" value="XM_075221040.1"/>
</dbReference>
<evidence type="ECO:0000313" key="1">
    <source>
        <dbReference type="Proteomes" id="UP000790787"/>
    </source>
</evidence>
<protein>
    <submittedName>
        <fullName evidence="2">Uncharacterized protein LOC107830150</fullName>
    </submittedName>
</protein>
<proteinExistence type="predicted"/>
<name>A0AC58RWN0_TOBAC</name>